<keyword evidence="2" id="KW-1185">Reference proteome</keyword>
<dbReference type="Gene3D" id="2.30.40.10">
    <property type="entry name" value="Urease, subunit C, domain 1"/>
    <property type="match status" value="1"/>
</dbReference>
<dbReference type="GO" id="GO:0019213">
    <property type="term" value="F:deacetylase activity"/>
    <property type="evidence" value="ECO:0007669"/>
    <property type="project" value="InterPro"/>
</dbReference>
<reference evidence="1 2" key="1">
    <citation type="submission" date="2019-03" db="EMBL/GenBank/DDBJ databases">
        <title>This is whole genome sequence of Paenibacillus sp MS74 strain.</title>
        <authorList>
            <person name="Trinh H.N."/>
        </authorList>
    </citation>
    <scope>NUCLEOTIDE SEQUENCE [LARGE SCALE GENOMIC DNA]</scope>
    <source>
        <strain evidence="1 2">MS74</strain>
    </source>
</reference>
<dbReference type="InterPro" id="IPR011059">
    <property type="entry name" value="Metal-dep_hydrolase_composite"/>
</dbReference>
<dbReference type="EMBL" id="SMRT01000012">
    <property type="protein sequence ID" value="TDF94780.1"/>
    <property type="molecule type" value="Genomic_DNA"/>
</dbReference>
<dbReference type="OrthoDB" id="9796020at2"/>
<dbReference type="InterPro" id="IPR032466">
    <property type="entry name" value="Metal_Hydrolase"/>
</dbReference>
<organism evidence="1 2">
    <name type="scientific">Paenibacillus piri</name>
    <dbReference type="NCBI Taxonomy" id="2547395"/>
    <lineage>
        <taxon>Bacteria</taxon>
        <taxon>Bacillati</taxon>
        <taxon>Bacillota</taxon>
        <taxon>Bacilli</taxon>
        <taxon>Bacillales</taxon>
        <taxon>Paenibacillaceae</taxon>
        <taxon>Paenibacillus</taxon>
    </lineage>
</organism>
<dbReference type="AlphaFoldDB" id="A0A4R5KKA0"/>
<dbReference type="GO" id="GO:0016810">
    <property type="term" value="F:hydrolase activity, acting on carbon-nitrogen (but not peptide) bonds"/>
    <property type="evidence" value="ECO:0007669"/>
    <property type="project" value="InterPro"/>
</dbReference>
<dbReference type="PANTHER" id="PTHR42717">
    <property type="entry name" value="DIHYDROOROTASE-RELATED"/>
    <property type="match status" value="1"/>
</dbReference>
<dbReference type="Proteomes" id="UP000295636">
    <property type="component" value="Unassembled WGS sequence"/>
</dbReference>
<accession>A0A4R5KKA0</accession>
<evidence type="ECO:0000313" key="1">
    <source>
        <dbReference type="EMBL" id="TDF94780.1"/>
    </source>
</evidence>
<proteinExistence type="predicted"/>
<dbReference type="InterPro" id="IPR020043">
    <property type="entry name" value="Deacetylase_Atu3266-like"/>
</dbReference>
<gene>
    <name evidence="1" type="ORF">E1757_22760</name>
</gene>
<name>A0A4R5KKA0_9BACL</name>
<comment type="caution">
    <text evidence="1">The sequence shown here is derived from an EMBL/GenBank/DDBJ whole genome shotgun (WGS) entry which is preliminary data.</text>
</comment>
<keyword evidence="1" id="KW-0378">Hydrolase</keyword>
<dbReference type="RefSeq" id="WP_133232415.1">
    <property type="nucleotide sequence ID" value="NZ_SMRT01000012.1"/>
</dbReference>
<evidence type="ECO:0000313" key="2">
    <source>
        <dbReference type="Proteomes" id="UP000295636"/>
    </source>
</evidence>
<protein>
    <submittedName>
        <fullName evidence="1">Amidohydrolase/deacetylase family metallohydrolase</fullName>
    </submittedName>
</protein>
<sequence length="372" mass="39740">MNEAIAVQVLDPAIGQTYTAQLVKSGSGYAINRTPNGELTEKPQLFLSPGWIDLHAHVYDGVTSLSVPADDIGLRTGVHMVVDAGSAGEATLPGFMKYVAPQAQTEIRAWLNISSIGLVHLREVASLDTIHIDRTVKAVLDHQPFLCGIKVRSSGAIVGDMGLQPLQLAKLAAREAGVPVMVHIGEAPPVIDGVLDLLEEGDVVTHCYHGKTGHPWEKDGKPGRALQKALDRGVLLDVGHGAASFHFDVCKKALAAGFMPSTISTDLHIRNIGGPVYDLSTTMTKLLACGMPLEHVVAAVTAEPAKALRLKDWCDFSGMIKRATLFRLTDSSGSGPEYRDAQGNKLKPDRVIVPSAVITAGQWTSLDDCRLQ</sequence>
<dbReference type="Gene3D" id="3.20.20.140">
    <property type="entry name" value="Metal-dependent hydrolases"/>
    <property type="match status" value="1"/>
</dbReference>
<dbReference type="SUPFAM" id="SSF51556">
    <property type="entry name" value="Metallo-dependent hydrolases"/>
    <property type="match status" value="1"/>
</dbReference>
<dbReference type="PANTHER" id="PTHR42717:SF1">
    <property type="entry name" value="IMIDAZOLONEPROPIONASE AND RELATED AMIDOHYDROLASES"/>
    <property type="match status" value="1"/>
</dbReference>